<proteinExistence type="predicted"/>
<evidence type="ECO:0000256" key="1">
    <source>
        <dbReference type="SAM" id="MobiDB-lite"/>
    </source>
</evidence>
<evidence type="ECO:0008006" key="4">
    <source>
        <dbReference type="Google" id="ProtNLM"/>
    </source>
</evidence>
<dbReference type="PANTHER" id="PTHR28207:SF1">
    <property type="entry name" value="ATP SYNTHASE SUBUNIT H, MITOCHONDRIAL"/>
    <property type="match status" value="1"/>
</dbReference>
<dbReference type="Proteomes" id="UP000799438">
    <property type="component" value="Unassembled WGS sequence"/>
</dbReference>
<dbReference type="EMBL" id="ML995493">
    <property type="protein sequence ID" value="KAF2139323.1"/>
    <property type="molecule type" value="Genomic_DNA"/>
</dbReference>
<dbReference type="GeneID" id="54293410"/>
<feature type="non-terminal residue" evidence="2">
    <location>
        <position position="118"/>
    </location>
</feature>
<protein>
    <recommendedName>
        <fullName evidence="4">ATP synthase subunit H, mitochondrial</fullName>
    </recommendedName>
</protein>
<organism evidence="2 3">
    <name type="scientific">Aplosporella prunicola CBS 121167</name>
    <dbReference type="NCBI Taxonomy" id="1176127"/>
    <lineage>
        <taxon>Eukaryota</taxon>
        <taxon>Fungi</taxon>
        <taxon>Dikarya</taxon>
        <taxon>Ascomycota</taxon>
        <taxon>Pezizomycotina</taxon>
        <taxon>Dothideomycetes</taxon>
        <taxon>Dothideomycetes incertae sedis</taxon>
        <taxon>Botryosphaeriales</taxon>
        <taxon>Aplosporellaceae</taxon>
        <taxon>Aplosporella</taxon>
    </lineage>
</organism>
<keyword evidence="3" id="KW-1185">Reference proteome</keyword>
<dbReference type="PANTHER" id="PTHR28207">
    <property type="entry name" value="ATP SYNTHASE SUBUNIT H, MITOCHONDRIAL"/>
    <property type="match status" value="1"/>
</dbReference>
<name>A0A6A6B7F5_9PEZI</name>
<dbReference type="Pfam" id="PF10775">
    <property type="entry name" value="ATP_sub_h"/>
    <property type="match status" value="1"/>
</dbReference>
<dbReference type="OrthoDB" id="274752at2759"/>
<dbReference type="RefSeq" id="XP_033395036.1">
    <property type="nucleotide sequence ID" value="XM_033535914.1"/>
</dbReference>
<evidence type="ECO:0000313" key="3">
    <source>
        <dbReference type="Proteomes" id="UP000799438"/>
    </source>
</evidence>
<dbReference type="InterPro" id="IPR019711">
    <property type="entry name" value="ATP_synth_F0_suH"/>
</dbReference>
<dbReference type="AlphaFoldDB" id="A0A6A6B7F5"/>
<evidence type="ECO:0000313" key="2">
    <source>
        <dbReference type="EMBL" id="KAF2139323.1"/>
    </source>
</evidence>
<gene>
    <name evidence="2" type="ORF">K452DRAFT_194350</name>
</gene>
<feature type="compositionally biased region" description="Low complexity" evidence="1">
    <location>
        <begin position="92"/>
        <end position="110"/>
    </location>
</feature>
<sequence>MLAQSIRASRLSIARVARQQAVVARRTYLTPTAVRQADLVQDMYLRELKNYKPTPVKPSDAEGHVQKFAAPKAPQSPEESDLANDLKAYETQQVEVEGGAAEGETAAVEQDWFEEEQE</sequence>
<reference evidence="2" key="1">
    <citation type="journal article" date="2020" name="Stud. Mycol.">
        <title>101 Dothideomycetes genomes: a test case for predicting lifestyles and emergence of pathogens.</title>
        <authorList>
            <person name="Haridas S."/>
            <person name="Albert R."/>
            <person name="Binder M."/>
            <person name="Bloem J."/>
            <person name="Labutti K."/>
            <person name="Salamov A."/>
            <person name="Andreopoulos B."/>
            <person name="Baker S."/>
            <person name="Barry K."/>
            <person name="Bills G."/>
            <person name="Bluhm B."/>
            <person name="Cannon C."/>
            <person name="Castanera R."/>
            <person name="Culley D."/>
            <person name="Daum C."/>
            <person name="Ezra D."/>
            <person name="Gonzalez J."/>
            <person name="Henrissat B."/>
            <person name="Kuo A."/>
            <person name="Liang C."/>
            <person name="Lipzen A."/>
            <person name="Lutzoni F."/>
            <person name="Magnuson J."/>
            <person name="Mondo S."/>
            <person name="Nolan M."/>
            <person name="Ohm R."/>
            <person name="Pangilinan J."/>
            <person name="Park H.-J."/>
            <person name="Ramirez L."/>
            <person name="Alfaro M."/>
            <person name="Sun H."/>
            <person name="Tritt A."/>
            <person name="Yoshinaga Y."/>
            <person name="Zwiers L.-H."/>
            <person name="Turgeon B."/>
            <person name="Goodwin S."/>
            <person name="Spatafora J."/>
            <person name="Crous P."/>
            <person name="Grigoriev I."/>
        </authorList>
    </citation>
    <scope>NUCLEOTIDE SEQUENCE</scope>
    <source>
        <strain evidence="2">CBS 121167</strain>
    </source>
</reference>
<feature type="region of interest" description="Disordered" evidence="1">
    <location>
        <begin position="53"/>
        <end position="118"/>
    </location>
</feature>
<accession>A0A6A6B7F5</accession>
<dbReference type="GO" id="GO:0046933">
    <property type="term" value="F:proton-transporting ATP synthase activity, rotational mechanism"/>
    <property type="evidence" value="ECO:0007669"/>
    <property type="project" value="TreeGrafter"/>
</dbReference>